<keyword evidence="1" id="KW-0812">Transmembrane</keyword>
<protein>
    <submittedName>
        <fullName evidence="2">Uncharacterized protein</fullName>
    </submittedName>
</protein>
<dbReference type="EMBL" id="NNAY01003592">
    <property type="protein sequence ID" value="OXU19134.1"/>
    <property type="molecule type" value="Genomic_DNA"/>
</dbReference>
<name>A0A232ELA3_9HYME</name>
<feature type="transmembrane region" description="Helical" evidence="1">
    <location>
        <begin position="60"/>
        <end position="81"/>
    </location>
</feature>
<sequence length="83" mass="9447">MGGGGVALDRVDVIKDLDVHFDSVLAFEPHIDRVTSKASRLLGFIKRTTSDFKHYGTIFYLYRSTLVLPILLYCSPIWSHFTK</sequence>
<dbReference type="AlphaFoldDB" id="A0A232ELA3"/>
<dbReference type="STRING" id="543379.A0A232ELA3"/>
<keyword evidence="3" id="KW-1185">Reference proteome</keyword>
<gene>
    <name evidence="2" type="ORF">TSAR_009653</name>
</gene>
<proteinExistence type="predicted"/>
<comment type="caution">
    <text evidence="2">The sequence shown here is derived from an EMBL/GenBank/DDBJ whole genome shotgun (WGS) entry which is preliminary data.</text>
</comment>
<dbReference type="Proteomes" id="UP000215335">
    <property type="component" value="Unassembled WGS sequence"/>
</dbReference>
<evidence type="ECO:0000313" key="3">
    <source>
        <dbReference type="Proteomes" id="UP000215335"/>
    </source>
</evidence>
<keyword evidence="1" id="KW-0472">Membrane</keyword>
<organism evidence="2 3">
    <name type="scientific">Trichomalopsis sarcophagae</name>
    <dbReference type="NCBI Taxonomy" id="543379"/>
    <lineage>
        <taxon>Eukaryota</taxon>
        <taxon>Metazoa</taxon>
        <taxon>Ecdysozoa</taxon>
        <taxon>Arthropoda</taxon>
        <taxon>Hexapoda</taxon>
        <taxon>Insecta</taxon>
        <taxon>Pterygota</taxon>
        <taxon>Neoptera</taxon>
        <taxon>Endopterygota</taxon>
        <taxon>Hymenoptera</taxon>
        <taxon>Apocrita</taxon>
        <taxon>Proctotrupomorpha</taxon>
        <taxon>Chalcidoidea</taxon>
        <taxon>Pteromalidae</taxon>
        <taxon>Pteromalinae</taxon>
        <taxon>Trichomalopsis</taxon>
    </lineage>
</organism>
<reference evidence="2 3" key="1">
    <citation type="journal article" date="2017" name="Curr. Biol.">
        <title>The Evolution of Venom by Co-option of Single-Copy Genes.</title>
        <authorList>
            <person name="Martinson E.O."/>
            <person name="Mrinalini"/>
            <person name="Kelkar Y.D."/>
            <person name="Chang C.H."/>
            <person name="Werren J.H."/>
        </authorList>
    </citation>
    <scope>NUCLEOTIDE SEQUENCE [LARGE SCALE GENOMIC DNA]</scope>
    <source>
        <strain evidence="2 3">Alberta</strain>
        <tissue evidence="2">Whole body</tissue>
    </source>
</reference>
<evidence type="ECO:0000256" key="1">
    <source>
        <dbReference type="SAM" id="Phobius"/>
    </source>
</evidence>
<keyword evidence="1" id="KW-1133">Transmembrane helix</keyword>
<accession>A0A232ELA3</accession>
<evidence type="ECO:0000313" key="2">
    <source>
        <dbReference type="EMBL" id="OXU19134.1"/>
    </source>
</evidence>